<dbReference type="GO" id="GO:0016042">
    <property type="term" value="P:lipid catabolic process"/>
    <property type="evidence" value="ECO:0007669"/>
    <property type="project" value="TreeGrafter"/>
</dbReference>
<dbReference type="PROSITE" id="PS50095">
    <property type="entry name" value="PLAT"/>
    <property type="match status" value="1"/>
</dbReference>
<dbReference type="GO" id="GO:0016298">
    <property type="term" value="F:lipase activity"/>
    <property type="evidence" value="ECO:0007669"/>
    <property type="project" value="InterPro"/>
</dbReference>
<evidence type="ECO:0000256" key="4">
    <source>
        <dbReference type="PROSITE-ProRule" id="PRU00152"/>
    </source>
</evidence>
<evidence type="ECO:0000256" key="1">
    <source>
        <dbReference type="ARBA" id="ARBA00004613"/>
    </source>
</evidence>
<comment type="caution">
    <text evidence="4">Lacks conserved residue(s) required for the propagation of feature annotation.</text>
</comment>
<comment type="similarity">
    <text evidence="2 5">Belongs to the AB hydrolase superfamily. Lipase family.</text>
</comment>
<dbReference type="Gene3D" id="2.60.60.20">
    <property type="entry name" value="PLAT/LH2 domain"/>
    <property type="match status" value="1"/>
</dbReference>
<dbReference type="InterPro" id="IPR036392">
    <property type="entry name" value="PLAT/LH2_dom_sf"/>
</dbReference>
<comment type="subcellular location">
    <subcellularLocation>
        <location evidence="1">Secreted</location>
    </subcellularLocation>
</comment>
<dbReference type="PANTHER" id="PTHR11610:SF178">
    <property type="entry name" value="LIPASE MEMBER H-A-LIKE PROTEIN"/>
    <property type="match status" value="1"/>
</dbReference>
<dbReference type="InterPro" id="IPR029058">
    <property type="entry name" value="AB_hydrolase_fold"/>
</dbReference>
<evidence type="ECO:0000313" key="7">
    <source>
        <dbReference type="EnsemblMetazoa" id="XP_028514063.1"/>
    </source>
</evidence>
<dbReference type="AlphaFoldDB" id="A0A913YGB9"/>
<keyword evidence="3" id="KW-0964">Secreted</keyword>
<evidence type="ECO:0000256" key="3">
    <source>
        <dbReference type="ARBA" id="ARBA00022525"/>
    </source>
</evidence>
<dbReference type="PANTHER" id="PTHR11610">
    <property type="entry name" value="LIPASE"/>
    <property type="match status" value="1"/>
</dbReference>
<dbReference type="OMA" id="CHHPGLN"/>
<dbReference type="InterPro" id="IPR000734">
    <property type="entry name" value="TAG_lipase"/>
</dbReference>
<proteinExistence type="inferred from homology"/>
<dbReference type="SUPFAM" id="SSF49723">
    <property type="entry name" value="Lipase/lipooxygenase domain (PLAT/LH2 domain)"/>
    <property type="match status" value="1"/>
</dbReference>
<dbReference type="SUPFAM" id="SSF53474">
    <property type="entry name" value="alpha/beta-Hydrolases"/>
    <property type="match status" value="1"/>
</dbReference>
<dbReference type="Pfam" id="PF00151">
    <property type="entry name" value="Lipase"/>
    <property type="match status" value="1"/>
</dbReference>
<keyword evidence="8" id="KW-1185">Reference proteome</keyword>
<evidence type="ECO:0000256" key="5">
    <source>
        <dbReference type="RuleBase" id="RU004262"/>
    </source>
</evidence>
<organism evidence="7 8">
    <name type="scientific">Exaiptasia diaphana</name>
    <name type="common">Tropical sea anemone</name>
    <name type="synonym">Aiptasia pulchella</name>
    <dbReference type="NCBI Taxonomy" id="2652724"/>
    <lineage>
        <taxon>Eukaryota</taxon>
        <taxon>Metazoa</taxon>
        <taxon>Cnidaria</taxon>
        <taxon>Anthozoa</taxon>
        <taxon>Hexacorallia</taxon>
        <taxon>Actiniaria</taxon>
        <taxon>Aiptasiidae</taxon>
        <taxon>Exaiptasia</taxon>
    </lineage>
</organism>
<name>A0A913YGB9_EXADI</name>
<dbReference type="InterPro" id="IPR001024">
    <property type="entry name" value="PLAT/LH2_dom"/>
</dbReference>
<dbReference type="Gene3D" id="3.40.50.1820">
    <property type="entry name" value="alpha/beta hydrolase"/>
    <property type="match status" value="1"/>
</dbReference>
<evidence type="ECO:0000259" key="6">
    <source>
        <dbReference type="PROSITE" id="PS50095"/>
    </source>
</evidence>
<protein>
    <recommendedName>
        <fullName evidence="6">PLAT domain-containing protein</fullName>
    </recommendedName>
</protein>
<dbReference type="OrthoDB" id="199913at2759"/>
<evidence type="ECO:0000256" key="2">
    <source>
        <dbReference type="ARBA" id="ARBA00010701"/>
    </source>
</evidence>
<dbReference type="RefSeq" id="XP_028514063.1">
    <property type="nucleotide sequence ID" value="XM_028658262.1"/>
</dbReference>
<dbReference type="GO" id="GO:0005615">
    <property type="term" value="C:extracellular space"/>
    <property type="evidence" value="ECO:0007669"/>
    <property type="project" value="TreeGrafter"/>
</dbReference>
<dbReference type="InterPro" id="IPR013818">
    <property type="entry name" value="Lipase"/>
</dbReference>
<dbReference type="KEGG" id="epa:110236348"/>
<dbReference type="Pfam" id="PF01477">
    <property type="entry name" value="PLAT"/>
    <property type="match status" value="1"/>
</dbReference>
<dbReference type="Proteomes" id="UP000887567">
    <property type="component" value="Unplaced"/>
</dbReference>
<sequence>MSFLNRFNFVIVGLDPASPGYRDEHIDVRLDATDAEFVDVIHSDSPRVGTPDKSGKFDFWPNGGGSQPGCAIKKRGVVDKIVKLVGCEHFRAHQYFIESIKSTECLFRSYPCRSWNEFRRGDCMECGANGKNCPEMGFNAIKYKDVKNGNFYLYTNEKPPYCVSRYMYVRFETGSTTFGVGGGHNPRIRIHGSKGGTGDIKFEGKLDQSTTEQFLAPIKADLGELKSVEVKNHMTANPLDPWKVKKVTLQYVDGTDSFHACFNINVYRSFKKRDLTRGNAECKRKHSIRVPRNKQRHIGSE</sequence>
<feature type="domain" description="PLAT" evidence="6">
    <location>
        <begin position="165"/>
        <end position="280"/>
    </location>
</feature>
<dbReference type="GeneID" id="110236348"/>
<evidence type="ECO:0000313" key="8">
    <source>
        <dbReference type="Proteomes" id="UP000887567"/>
    </source>
</evidence>
<accession>A0A913YGB9</accession>
<dbReference type="EnsemblMetazoa" id="XM_028658262.1">
    <property type="protein sequence ID" value="XP_028514063.1"/>
    <property type="gene ID" value="LOC110236348"/>
</dbReference>
<reference evidence="7" key="1">
    <citation type="submission" date="2022-11" db="UniProtKB">
        <authorList>
            <consortium name="EnsemblMetazoa"/>
        </authorList>
    </citation>
    <scope>IDENTIFICATION</scope>
</reference>